<gene>
    <name evidence="1" type="ORF">PHPALM_31530</name>
</gene>
<evidence type="ECO:0000313" key="2">
    <source>
        <dbReference type="Proteomes" id="UP000237271"/>
    </source>
</evidence>
<evidence type="ECO:0000313" key="1">
    <source>
        <dbReference type="EMBL" id="POM59697.1"/>
    </source>
</evidence>
<protein>
    <submittedName>
        <fullName evidence="1">Uncharacterized protein</fullName>
    </submittedName>
</protein>
<organism evidence="1 2">
    <name type="scientific">Phytophthora palmivora</name>
    <dbReference type="NCBI Taxonomy" id="4796"/>
    <lineage>
        <taxon>Eukaryota</taxon>
        <taxon>Sar</taxon>
        <taxon>Stramenopiles</taxon>
        <taxon>Oomycota</taxon>
        <taxon>Peronosporomycetes</taxon>
        <taxon>Peronosporales</taxon>
        <taxon>Peronosporaceae</taxon>
        <taxon>Phytophthora</taxon>
    </lineage>
</organism>
<reference evidence="1 2" key="1">
    <citation type="journal article" date="2017" name="Genome Biol. Evol.">
        <title>Phytophthora megakarya and P. palmivora, closely related causal agents of cacao black pod rot, underwent increases in genome sizes and gene numbers by different mechanisms.</title>
        <authorList>
            <person name="Ali S.S."/>
            <person name="Shao J."/>
            <person name="Lary D.J."/>
            <person name="Kronmiller B."/>
            <person name="Shen D."/>
            <person name="Strem M.D."/>
            <person name="Amoako-Attah I."/>
            <person name="Akrofi A.Y."/>
            <person name="Begoude B.A."/>
            <person name="Ten Hoopen G.M."/>
            <person name="Coulibaly K."/>
            <person name="Kebe B.I."/>
            <person name="Melnick R.L."/>
            <person name="Guiltinan M.J."/>
            <person name="Tyler B.M."/>
            <person name="Meinhardt L.W."/>
            <person name="Bailey B.A."/>
        </authorList>
    </citation>
    <scope>NUCLEOTIDE SEQUENCE [LARGE SCALE GENOMIC DNA]</scope>
    <source>
        <strain evidence="2">sbr112.9</strain>
    </source>
</reference>
<dbReference type="Proteomes" id="UP000237271">
    <property type="component" value="Unassembled WGS sequence"/>
</dbReference>
<proteinExistence type="predicted"/>
<dbReference type="AlphaFoldDB" id="A0A2P4X2D7"/>
<comment type="caution">
    <text evidence="1">The sequence shown here is derived from an EMBL/GenBank/DDBJ whole genome shotgun (WGS) entry which is preliminary data.</text>
</comment>
<dbReference type="EMBL" id="NCKW01017054">
    <property type="protein sequence ID" value="POM59697.1"/>
    <property type="molecule type" value="Genomic_DNA"/>
</dbReference>
<keyword evidence="2" id="KW-1185">Reference proteome</keyword>
<name>A0A2P4X2D7_9STRA</name>
<accession>A0A2P4X2D7</accession>
<dbReference type="OrthoDB" id="129096at2759"/>
<sequence>MRRRERAKVVVLSSEEKYSFAKAMFEPEMEHLAGLSSPAFYTSLKSRKEIVKKGMQGATAYFSDTMTNPDENAEEVSMDANYESNSSDASSEIGPDEMFDTIKMIQDMKQSEYRLPYSASVKSIARSVRDDELPTHFSMEPSDGVVETGRTLKGETLTQKWGKASIPHVQLDILKSAVRLKCCNIPDKSNGATRGKGRNNQTKAKPQKLTAISLPDKNASSLSRLLNWANETGDRYHVSEILENYPVIMSDDFAGARAARSRREYVRNSDYDYIFVIPEYLVTKLNAVVEAERRKRQKPTCLVDTDSDHPGDTTKEIIAFFPGVAKSRAAWLADMTWFEATTWATISASPELFDEETDSDELDSDNAGSKHAKFALEATKILREAHLGSVYG</sequence>